<evidence type="ECO:0000313" key="3">
    <source>
        <dbReference type="Proteomes" id="UP001338125"/>
    </source>
</evidence>
<keyword evidence="1" id="KW-0812">Transmembrane</keyword>
<proteinExistence type="predicted"/>
<evidence type="ECO:0000313" key="2">
    <source>
        <dbReference type="EMBL" id="KAK5993749.1"/>
    </source>
</evidence>
<name>A0ABR0SNT6_9HYPO</name>
<sequence length="154" mass="16975">MIDADPPHPYHHSSLASLASTITINIATLLYTIISNTPAAKMCKKITSVYPCGHQEEQFQPCKSRADNASSANECPKMVVQQVKSSDPCSFDDCKWEEYGGIWRCCKCRKAPNREALCRWSDKNAPCKHMFCESCSPMAPKSQAAKGKGKGKGK</sequence>
<gene>
    <name evidence="2" type="ORF">PT974_07186</name>
</gene>
<feature type="transmembrane region" description="Helical" evidence="1">
    <location>
        <begin position="15"/>
        <end position="34"/>
    </location>
</feature>
<keyword evidence="1" id="KW-1133">Transmembrane helix</keyword>
<protein>
    <submittedName>
        <fullName evidence="2">Uncharacterized protein</fullName>
    </submittedName>
</protein>
<keyword evidence="1" id="KW-0472">Membrane</keyword>
<accession>A0ABR0SNT6</accession>
<dbReference type="Proteomes" id="UP001338125">
    <property type="component" value="Unassembled WGS sequence"/>
</dbReference>
<comment type="caution">
    <text evidence="2">The sequence shown here is derived from an EMBL/GenBank/DDBJ whole genome shotgun (WGS) entry which is preliminary data.</text>
</comment>
<reference evidence="2 3" key="1">
    <citation type="submission" date="2024-01" db="EMBL/GenBank/DDBJ databases">
        <title>Complete genome of Cladobotryum mycophilum ATHUM6906.</title>
        <authorList>
            <person name="Christinaki A.C."/>
            <person name="Myridakis A.I."/>
            <person name="Kouvelis V.N."/>
        </authorList>
    </citation>
    <scope>NUCLEOTIDE SEQUENCE [LARGE SCALE GENOMIC DNA]</scope>
    <source>
        <strain evidence="2 3">ATHUM6906</strain>
    </source>
</reference>
<organism evidence="2 3">
    <name type="scientific">Cladobotryum mycophilum</name>
    <dbReference type="NCBI Taxonomy" id="491253"/>
    <lineage>
        <taxon>Eukaryota</taxon>
        <taxon>Fungi</taxon>
        <taxon>Dikarya</taxon>
        <taxon>Ascomycota</taxon>
        <taxon>Pezizomycotina</taxon>
        <taxon>Sordariomycetes</taxon>
        <taxon>Hypocreomycetidae</taxon>
        <taxon>Hypocreales</taxon>
        <taxon>Hypocreaceae</taxon>
        <taxon>Cladobotryum</taxon>
    </lineage>
</organism>
<evidence type="ECO:0000256" key="1">
    <source>
        <dbReference type="SAM" id="Phobius"/>
    </source>
</evidence>
<keyword evidence="3" id="KW-1185">Reference proteome</keyword>
<dbReference type="EMBL" id="JAVFKD010000012">
    <property type="protein sequence ID" value="KAK5993749.1"/>
    <property type="molecule type" value="Genomic_DNA"/>
</dbReference>